<feature type="region of interest" description="Disordered" evidence="2">
    <location>
        <begin position="780"/>
        <end position="804"/>
    </location>
</feature>
<keyword evidence="1" id="KW-0597">Phosphoprotein</keyword>
<evidence type="ECO:0000313" key="4">
    <source>
        <dbReference type="EMBL" id="CDK24356.1"/>
    </source>
</evidence>
<dbReference type="PANTHER" id="PTHR31941:SF15">
    <property type="entry name" value="ACTIVATOR OF SKN7 PROTEIN 10-RELATED"/>
    <property type="match status" value="1"/>
</dbReference>
<name>W6MFI6_9ASCO</name>
<evidence type="ECO:0000259" key="3">
    <source>
        <dbReference type="PROSITE" id="PS50003"/>
    </source>
</evidence>
<feature type="region of interest" description="Disordered" evidence="2">
    <location>
        <begin position="601"/>
        <end position="749"/>
    </location>
</feature>
<organism evidence="4 5">
    <name type="scientific">Kuraishia capsulata CBS 1993</name>
    <dbReference type="NCBI Taxonomy" id="1382522"/>
    <lineage>
        <taxon>Eukaryota</taxon>
        <taxon>Fungi</taxon>
        <taxon>Dikarya</taxon>
        <taxon>Ascomycota</taxon>
        <taxon>Saccharomycotina</taxon>
        <taxon>Pichiomycetes</taxon>
        <taxon>Pichiales</taxon>
        <taxon>Pichiaceae</taxon>
        <taxon>Kuraishia</taxon>
    </lineage>
</organism>
<proteinExistence type="predicted"/>
<feature type="compositionally biased region" description="Polar residues" evidence="2">
    <location>
        <begin position="786"/>
        <end position="799"/>
    </location>
</feature>
<protein>
    <recommendedName>
        <fullName evidence="3">PH domain-containing protein</fullName>
    </recommendedName>
</protein>
<dbReference type="HOGENOM" id="CLU_333460_0_0_1"/>
<dbReference type="PROSITE" id="PS50003">
    <property type="entry name" value="PH_DOMAIN"/>
    <property type="match status" value="1"/>
</dbReference>
<dbReference type="OrthoDB" id="2264563at2759"/>
<dbReference type="InterPro" id="IPR046869">
    <property type="entry name" value="SLM1/RGC1-like_PH"/>
</dbReference>
<dbReference type="Pfam" id="PF20399">
    <property type="entry name" value="PH_20"/>
    <property type="match status" value="1"/>
</dbReference>
<evidence type="ECO:0000256" key="2">
    <source>
        <dbReference type="SAM" id="MobiDB-lite"/>
    </source>
</evidence>
<reference evidence="4" key="1">
    <citation type="submission" date="2013-12" db="EMBL/GenBank/DDBJ databases">
        <authorList>
            <person name="Genoscope - CEA"/>
        </authorList>
    </citation>
    <scope>NUCLEOTIDE SEQUENCE</scope>
    <source>
        <strain evidence="4">CBS 1993</strain>
    </source>
</reference>
<feature type="domain" description="PH" evidence="3">
    <location>
        <begin position="406"/>
        <end position="507"/>
    </location>
</feature>
<accession>W6MFI6</accession>
<gene>
    <name evidence="4" type="ORF">KUCA_T00000317001</name>
</gene>
<dbReference type="STRING" id="1382522.W6MFI6"/>
<dbReference type="SMART" id="SM00233">
    <property type="entry name" value="PH"/>
    <property type="match status" value="1"/>
</dbReference>
<dbReference type="GeneID" id="34517761"/>
<feature type="compositionally biased region" description="Low complexity" evidence="2">
    <location>
        <begin position="647"/>
        <end position="662"/>
    </location>
</feature>
<dbReference type="Gene3D" id="2.30.29.30">
    <property type="entry name" value="Pleckstrin-homology domain (PH domain)/Phosphotyrosine-binding domain (PTB)"/>
    <property type="match status" value="1"/>
</dbReference>
<reference evidence="4" key="2">
    <citation type="submission" date="2014-02" db="EMBL/GenBank/DDBJ databases">
        <title>Complete DNA sequence of /Kuraishia capsulata/ illustrates novel genomic features among budding yeasts (/Saccharomycotina/).</title>
        <authorList>
            <person name="Morales L."/>
            <person name="Noel B."/>
            <person name="Porcel B."/>
            <person name="Marcet-Houben M."/>
            <person name="Hullo M-F."/>
            <person name="Sacerdot C."/>
            <person name="Tekaia F."/>
            <person name="Leh-Louis V."/>
            <person name="Despons L."/>
            <person name="Khanna V."/>
            <person name="Aury J-M."/>
            <person name="Barbe V."/>
            <person name="Couloux A."/>
            <person name="Labadie K."/>
            <person name="Pelletier E."/>
            <person name="Souciet J-L."/>
            <person name="Boekhout T."/>
            <person name="Gabaldon T."/>
            <person name="Wincker P."/>
            <person name="Dujon B."/>
        </authorList>
    </citation>
    <scope>NUCLEOTIDE SEQUENCE</scope>
    <source>
        <strain evidence="4">CBS 1993</strain>
    </source>
</reference>
<dbReference type="PANTHER" id="PTHR31941">
    <property type="entry name" value="CYTOSKELETAL SIGNALING PROTEIN SLM1"/>
    <property type="match status" value="1"/>
</dbReference>
<evidence type="ECO:0000313" key="5">
    <source>
        <dbReference type="Proteomes" id="UP000019384"/>
    </source>
</evidence>
<dbReference type="Pfam" id="PF20400">
    <property type="entry name" value="BAR_4"/>
    <property type="match status" value="1"/>
</dbReference>
<dbReference type="Proteomes" id="UP000019384">
    <property type="component" value="Unassembled WGS sequence"/>
</dbReference>
<dbReference type="InterPro" id="IPR046868">
    <property type="entry name" value="BAR_4"/>
</dbReference>
<keyword evidence="5" id="KW-1185">Reference proteome</keyword>
<dbReference type="EMBL" id="HG793125">
    <property type="protein sequence ID" value="CDK24356.1"/>
    <property type="molecule type" value="Genomic_DNA"/>
</dbReference>
<evidence type="ECO:0000256" key="1">
    <source>
        <dbReference type="ARBA" id="ARBA00022553"/>
    </source>
</evidence>
<feature type="compositionally biased region" description="Low complexity" evidence="2">
    <location>
        <begin position="603"/>
        <end position="616"/>
    </location>
</feature>
<dbReference type="AlphaFoldDB" id="W6MFI6"/>
<dbReference type="RefSeq" id="XP_022456373.1">
    <property type="nucleotide sequence ID" value="XM_022604846.1"/>
</dbReference>
<dbReference type="InterPro" id="IPR011993">
    <property type="entry name" value="PH-like_dom_sf"/>
</dbReference>
<dbReference type="InterPro" id="IPR001849">
    <property type="entry name" value="PH_domain"/>
</dbReference>
<sequence>MSQRPAISRNSSGDNETVFSGLTGFSGYTTSSASTYSVQMPKPATGILPSSDPRSPYHLPFPSNPKPADELAKRFAVWKTIIKQLIFYFREVSLLRKHYYDLNVQMLKNVQFLNRQQGRTTSSGPGMYNLLNNTSSTNVHASVDPPVSEPVTGSAEERFIQSAFLPPGDSSVKGIPSVLHNYHKALSEKELITYNKLTLKIIPRLENLKSALNAKIKEILALKSDFKINRLKNEIAITGQLLNDYVAAVELLQTGKTVTSLGTTKFLKDEVKALSPKHDPYILRLKLDLQLKKQLLEENVFKESFFNIQNAGWQLENIVYGEVQNSVRMFCDLVNAEVDAVKVNLIDDLTQGFLRSEQNVDWDYFISNENENFLSIMSDQLKAGEKPPMRKLSQVSYPYQQRLVSRSIRSGYLDKKSKVLRSYSRAFFVLTLNFLHEFKTGDRKKEPNPVASIFLSDCSVQDSDGRKLVLRVSSKDASGEEKAKISLKCADPGELKKWYTDLSELCSLKNIIDRNALMESKYESTMYVAPSLETRTVDSSFQDLPSQTQHQGPFLHPQFNASGSSIHLPSFQHARGHVHSHSNSSIKLTDELNRGRVAGLTMNSANSSPLNSPPAAEFTIGSDSSTPHSAPATIVPPAGAGGGGTGTSARATTASGPPSDSSGSGGLQQPAPDYFTLATSPAPRASTPEFVVSEASPPRERGRLSRPLSPIQSPSPSPSPSPSAFGHRNGAFSPSLHIQPPQPPLSPGLSQQDIIVQQQQFQLQQQQQIRQLQSQLQQQQRQQTRAKLNTQESSLSSRKNAPAHRIKLPAPSSLNEVLAQTPIQTPGKLPETSVFDMIEGFDGVTGTQTDSNTSSPA</sequence>
<dbReference type="SUPFAM" id="SSF50729">
    <property type="entry name" value="PH domain-like"/>
    <property type="match status" value="1"/>
</dbReference>